<evidence type="ECO:0000313" key="1">
    <source>
        <dbReference type="EMBL" id="KER06013.1"/>
    </source>
</evidence>
<reference evidence="1 2" key="1">
    <citation type="submission" date="2014-06" db="EMBL/GenBank/DDBJ databases">
        <authorList>
            <person name="Ngugi D.K."/>
            <person name="Blom J."/>
            <person name="Alam I."/>
            <person name="Rashid M."/>
            <person name="Ba Alawi W."/>
            <person name="Zhang G."/>
            <person name="Hikmawan T."/>
            <person name="Guan Y."/>
            <person name="Antunes A."/>
            <person name="Siam R."/>
            <person name="Eldorry H."/>
            <person name="Bajic V."/>
            <person name="Stingl U."/>
        </authorList>
    </citation>
    <scope>NUCLEOTIDE SEQUENCE [LARGE SCALE GENOMIC DNA]</scope>
    <source>
        <strain evidence="1">SCGC AAA799-E16</strain>
    </source>
</reference>
<evidence type="ECO:0000313" key="2">
    <source>
        <dbReference type="Proteomes" id="UP000028027"/>
    </source>
</evidence>
<dbReference type="EMBL" id="JNVL01000018">
    <property type="protein sequence ID" value="KER06013.1"/>
    <property type="molecule type" value="Genomic_DNA"/>
</dbReference>
<dbReference type="Proteomes" id="UP000028027">
    <property type="component" value="Unassembled WGS sequence"/>
</dbReference>
<feature type="non-terminal residue" evidence="1">
    <location>
        <position position="85"/>
    </location>
</feature>
<keyword evidence="2" id="KW-1185">Reference proteome</keyword>
<proteinExistence type="predicted"/>
<dbReference type="AlphaFoldDB" id="A0A081S510"/>
<sequence length="85" mass="9903">MIEQLAKNIVSLKKEFEKTYGGKSQMQEIIPVSTSESFSIKQQDLELLHQFATKNPIYYNSYESTINNTKCIVYEGDINKYWLNS</sequence>
<organism evidence="1 2">
    <name type="scientific">Marine Group I thaumarchaeote SCGC AAA799-E16</name>
    <dbReference type="NCBI Taxonomy" id="1502292"/>
    <lineage>
        <taxon>Archaea</taxon>
        <taxon>Nitrososphaerota</taxon>
        <taxon>Marine Group I</taxon>
    </lineage>
</organism>
<accession>A0A081S510</accession>
<gene>
    <name evidence="1" type="ORF">AAA799E16_01255</name>
</gene>
<protein>
    <submittedName>
        <fullName evidence="1">Uncharacterized protein</fullName>
    </submittedName>
</protein>
<name>A0A081S510_9ARCH</name>
<comment type="caution">
    <text evidence="1">The sequence shown here is derived from an EMBL/GenBank/DDBJ whole genome shotgun (WGS) entry which is preliminary data.</text>
</comment>